<evidence type="ECO:0000313" key="3">
    <source>
        <dbReference type="Proteomes" id="UP000085678"/>
    </source>
</evidence>
<dbReference type="PANTHER" id="PTHR24104">
    <property type="entry name" value="E3 UBIQUITIN-PROTEIN LIGASE NHLRC1-RELATED"/>
    <property type="match status" value="1"/>
</dbReference>
<reference evidence="4" key="1">
    <citation type="submission" date="2025-08" db="UniProtKB">
        <authorList>
            <consortium name="RefSeq"/>
        </authorList>
    </citation>
    <scope>IDENTIFICATION</scope>
    <source>
        <tissue evidence="4">Gonads</tissue>
    </source>
</reference>
<organism evidence="3 4">
    <name type="scientific">Lingula anatina</name>
    <name type="common">Brachiopod</name>
    <name type="synonym">Lingula unguis</name>
    <dbReference type="NCBI Taxonomy" id="7574"/>
    <lineage>
        <taxon>Eukaryota</taxon>
        <taxon>Metazoa</taxon>
        <taxon>Spiralia</taxon>
        <taxon>Lophotrochozoa</taxon>
        <taxon>Brachiopoda</taxon>
        <taxon>Linguliformea</taxon>
        <taxon>Lingulata</taxon>
        <taxon>Lingulida</taxon>
        <taxon>Linguloidea</taxon>
        <taxon>Lingulidae</taxon>
        <taxon>Lingula</taxon>
    </lineage>
</organism>
<dbReference type="InParanoid" id="A0A1S3HB92"/>
<dbReference type="GeneID" id="106153391"/>
<dbReference type="InterPro" id="IPR050952">
    <property type="entry name" value="TRIM-NHL_E3_ligases"/>
</dbReference>
<accession>A0A1S3HB92</accession>
<dbReference type="STRING" id="7574.A0A1S3HB92"/>
<keyword evidence="1" id="KW-0677">Repeat</keyword>
<dbReference type="KEGG" id="lak:106153391"/>
<dbReference type="GO" id="GO:0008270">
    <property type="term" value="F:zinc ion binding"/>
    <property type="evidence" value="ECO:0007669"/>
    <property type="project" value="UniProtKB-KW"/>
</dbReference>
<name>A0A1S3HB92_LINAN</name>
<dbReference type="SUPFAM" id="SSF63825">
    <property type="entry name" value="YWTD domain"/>
    <property type="match status" value="1"/>
</dbReference>
<dbReference type="Proteomes" id="UP000085678">
    <property type="component" value="Unplaced"/>
</dbReference>
<evidence type="ECO:0000313" key="4">
    <source>
        <dbReference type="RefSeq" id="XP_013382751.1"/>
    </source>
</evidence>
<evidence type="ECO:0000256" key="1">
    <source>
        <dbReference type="ARBA" id="ARBA00022737"/>
    </source>
</evidence>
<proteinExistence type="predicted"/>
<dbReference type="InterPro" id="IPR011042">
    <property type="entry name" value="6-blade_b-propeller_TolB-like"/>
</dbReference>
<evidence type="ECO:0000256" key="2">
    <source>
        <dbReference type="PROSITE-ProRule" id="PRU00504"/>
    </source>
</evidence>
<gene>
    <name evidence="4" type="primary">LOC106153391</name>
</gene>
<dbReference type="Gene3D" id="2.120.10.30">
    <property type="entry name" value="TolB, C-terminal domain"/>
    <property type="match status" value="2"/>
</dbReference>
<dbReference type="AlphaFoldDB" id="A0A1S3HB92"/>
<feature type="repeat" description="NHL" evidence="2">
    <location>
        <begin position="199"/>
        <end position="242"/>
    </location>
</feature>
<keyword evidence="3" id="KW-1185">Reference proteome</keyword>
<sequence length="285" mass="31646">MWTGSKKIKILHKFHASCDSDIAEPYITDCVVNPENGELAVVDQRNKVVKLYALKTGQHVGSFGHDAYPRFKAPWSISAFDDGRYAVTDVRTSSVKIFSHDGRFERNISHGRLSHPRGIAVSLRGYFAITDSPPLAEKQRVHIFDRDGVLLQTIPGPEIRNSTFQRPLHVAIDERHNTVAVLDALESCVKAYDLNGRPIFQYGSYGSDEQQLASPAGICSDKSGNFFVADFANHRVHVVRAGIHIDYAAGKADGVRYPAAVTTSRDYSLVICDQGGVVRVFEMRR</sequence>
<dbReference type="OrthoDB" id="6048873at2759"/>
<dbReference type="PROSITE" id="PS51125">
    <property type="entry name" value="NHL"/>
    <property type="match status" value="1"/>
</dbReference>
<dbReference type="RefSeq" id="XP_013382751.1">
    <property type="nucleotide sequence ID" value="XM_013527297.1"/>
</dbReference>
<dbReference type="CDD" id="cd05819">
    <property type="entry name" value="NHL"/>
    <property type="match status" value="1"/>
</dbReference>
<dbReference type="Pfam" id="PF01436">
    <property type="entry name" value="NHL"/>
    <property type="match status" value="1"/>
</dbReference>
<dbReference type="InterPro" id="IPR001258">
    <property type="entry name" value="NHL_repeat"/>
</dbReference>
<protein>
    <submittedName>
        <fullName evidence="4">Tripartite motif-containing protein 3-like</fullName>
    </submittedName>
</protein>
<dbReference type="PANTHER" id="PTHR24104:SF25">
    <property type="entry name" value="PROTEIN LIN-41"/>
    <property type="match status" value="1"/>
</dbReference>